<accession>A0A653EYP5</accession>
<dbReference type="NCBIfam" id="NF033179">
    <property type="entry name" value="TnsA_like_Actin"/>
    <property type="match status" value="1"/>
</dbReference>
<reference evidence="1" key="1">
    <citation type="submission" date="2019-05" db="EMBL/GenBank/DDBJ databases">
        <authorList>
            <person name="Naeem R."/>
            <person name="Antony C."/>
            <person name="Guan Q."/>
        </authorList>
    </citation>
    <scope>NUCLEOTIDE SEQUENCE</scope>
    <source>
        <strain evidence="1">2</strain>
    </source>
</reference>
<sequence>MVSAGGAVATTTVRFRTAPTADASAVALADVDPNALVAACPWREFRWRAGQKHYSGTYWSATEGRHVIDESRLELARLLFADFDSSVHRICSQPFLLARLHGGVERKHVPDFLLVTDEGPKVVDVKPTRRLAEPEVASTFAWTRSALERRGWLYEVWSEPDQTQLQNVRFLAGFRRRALFDPTLLAALRRINPNGASIADVIGALADWPVALIRSALFHLLWSQEFTVDINRQLSSSSSLTRRLTT</sequence>
<dbReference type="RefSeq" id="WP_239657214.1">
    <property type="nucleotide sequence ID" value="NZ_CAJMWM010000002.1"/>
</dbReference>
<gene>
    <name evidence="1" type="ORF">BIN_B_04328</name>
</gene>
<proteinExistence type="predicted"/>
<organism evidence="1">
    <name type="scientific">Mycobacterium riyadhense</name>
    <dbReference type="NCBI Taxonomy" id="486698"/>
    <lineage>
        <taxon>Bacteria</taxon>
        <taxon>Bacillati</taxon>
        <taxon>Actinomycetota</taxon>
        <taxon>Actinomycetes</taxon>
        <taxon>Mycobacteriales</taxon>
        <taxon>Mycobacteriaceae</taxon>
        <taxon>Mycobacterium</taxon>
    </lineage>
</organism>
<evidence type="ECO:0000313" key="1">
    <source>
        <dbReference type="EMBL" id="VTP02041.1"/>
    </source>
</evidence>
<name>A0A653EYP5_9MYCO</name>
<dbReference type="EMBL" id="LR589126">
    <property type="protein sequence ID" value="VTP02041.1"/>
    <property type="molecule type" value="Genomic_DNA"/>
</dbReference>
<dbReference type="InterPro" id="IPR048000">
    <property type="entry name" value="TnsA-like"/>
</dbReference>
<dbReference type="AlphaFoldDB" id="A0A653EYP5"/>
<protein>
    <submittedName>
        <fullName evidence="1">Uncharacterized protein</fullName>
    </submittedName>
</protein>